<dbReference type="PANTHER" id="PTHR43883">
    <property type="entry name" value="SLR0207 PROTEIN"/>
    <property type="match status" value="1"/>
</dbReference>
<keyword evidence="1" id="KW-0378">Hydrolase</keyword>
<evidence type="ECO:0000313" key="3">
    <source>
        <dbReference type="EMBL" id="PUU74634.1"/>
    </source>
</evidence>
<reference evidence="3 4" key="1">
    <citation type="submission" date="2017-04" db="EMBL/GenBank/DDBJ databases">
        <title>Draft genome sequence of Tuber borchii Vittad., a whitish edible truffle.</title>
        <authorList>
            <consortium name="DOE Joint Genome Institute"/>
            <person name="Murat C."/>
            <person name="Kuo A."/>
            <person name="Barry K.W."/>
            <person name="Clum A."/>
            <person name="Dockter R.B."/>
            <person name="Fauchery L."/>
            <person name="Iotti M."/>
            <person name="Kohler A."/>
            <person name="Labutti K."/>
            <person name="Lindquist E.A."/>
            <person name="Lipzen A."/>
            <person name="Ohm R.A."/>
            <person name="Wang M."/>
            <person name="Grigoriev I.V."/>
            <person name="Zambonelli A."/>
            <person name="Martin F.M."/>
        </authorList>
    </citation>
    <scope>NUCLEOTIDE SEQUENCE [LARGE SCALE GENOMIC DNA]</scope>
    <source>
        <strain evidence="3 4">Tbo3840</strain>
    </source>
</reference>
<evidence type="ECO:0000313" key="4">
    <source>
        <dbReference type="Proteomes" id="UP000244722"/>
    </source>
</evidence>
<dbReference type="Gene3D" id="3.90.190.10">
    <property type="entry name" value="Protein tyrosine phosphatase superfamily"/>
    <property type="match status" value="1"/>
</dbReference>
<evidence type="ECO:0000259" key="2">
    <source>
        <dbReference type="PROSITE" id="PS50056"/>
    </source>
</evidence>
<dbReference type="InterPro" id="IPR021122">
    <property type="entry name" value="RNA_ligase_dom_REL/Rnl2"/>
</dbReference>
<dbReference type="InterPro" id="IPR000387">
    <property type="entry name" value="Tyr_Pase_dom"/>
</dbReference>
<proteinExistence type="predicted"/>
<gene>
    <name evidence="3" type="ORF">B9Z19DRAFT_999520</name>
</gene>
<evidence type="ECO:0000256" key="1">
    <source>
        <dbReference type="ARBA" id="ARBA00022801"/>
    </source>
</evidence>
<name>A0A2T6ZGV0_TUBBO</name>
<dbReference type="Gene3D" id="3.30.470.30">
    <property type="entry name" value="DNA ligase/mRNA capping enzyme"/>
    <property type="match status" value="1"/>
</dbReference>
<dbReference type="Proteomes" id="UP000244722">
    <property type="component" value="Unassembled WGS sequence"/>
</dbReference>
<dbReference type="CDD" id="cd14504">
    <property type="entry name" value="DUSP23"/>
    <property type="match status" value="1"/>
</dbReference>
<dbReference type="Pfam" id="PF13671">
    <property type="entry name" value="AAA_33"/>
    <property type="match status" value="1"/>
</dbReference>
<dbReference type="STRING" id="42251.A0A2T6ZGV0"/>
<comment type="caution">
    <text evidence="3">The sequence shown here is derived from an EMBL/GenBank/DDBJ whole genome shotgun (WGS) entry which is preliminary data.</text>
</comment>
<dbReference type="SUPFAM" id="SSF52540">
    <property type="entry name" value="P-loop containing nucleoside triphosphate hydrolases"/>
    <property type="match status" value="1"/>
</dbReference>
<dbReference type="AlphaFoldDB" id="A0A2T6ZGV0"/>
<dbReference type="InterPro" id="IPR029021">
    <property type="entry name" value="Prot-tyrosine_phosphatase-like"/>
</dbReference>
<dbReference type="SMART" id="SM00404">
    <property type="entry name" value="PTPc_motif"/>
    <property type="match status" value="1"/>
</dbReference>
<dbReference type="InterPro" id="IPR057023">
    <property type="entry name" value="PTP-SAK"/>
</dbReference>
<dbReference type="Pfam" id="PF09414">
    <property type="entry name" value="RNA_ligase"/>
    <property type="match status" value="1"/>
</dbReference>
<dbReference type="InterPro" id="IPR052732">
    <property type="entry name" value="Cell-binding_unc_protein"/>
</dbReference>
<dbReference type="Gene3D" id="3.40.50.300">
    <property type="entry name" value="P-loop containing nucleotide triphosphate hydrolases"/>
    <property type="match status" value="1"/>
</dbReference>
<dbReference type="SUPFAM" id="SSF56091">
    <property type="entry name" value="DNA ligase/mRNA capping enzyme, catalytic domain"/>
    <property type="match status" value="1"/>
</dbReference>
<dbReference type="EMBL" id="NESQ01000286">
    <property type="protein sequence ID" value="PUU74634.1"/>
    <property type="molecule type" value="Genomic_DNA"/>
</dbReference>
<dbReference type="PROSITE" id="PS50056">
    <property type="entry name" value="TYR_PHOSPHATASE_2"/>
    <property type="match status" value="1"/>
</dbReference>
<dbReference type="InterPro" id="IPR027417">
    <property type="entry name" value="P-loop_NTPase"/>
</dbReference>
<feature type="domain" description="Tyrosine specific protein phosphatases" evidence="2">
    <location>
        <begin position="382"/>
        <end position="467"/>
    </location>
</feature>
<organism evidence="3 4">
    <name type="scientific">Tuber borchii</name>
    <name type="common">White truffle</name>
    <dbReference type="NCBI Taxonomy" id="42251"/>
    <lineage>
        <taxon>Eukaryota</taxon>
        <taxon>Fungi</taxon>
        <taxon>Dikarya</taxon>
        <taxon>Ascomycota</taxon>
        <taxon>Pezizomycotina</taxon>
        <taxon>Pezizomycetes</taxon>
        <taxon>Pezizales</taxon>
        <taxon>Tuberaceae</taxon>
        <taxon>Tuber</taxon>
    </lineage>
</organism>
<sequence length="906" mass="99622">MASSLAPHLFVPLQLVPTPTNVHGAIILTSSSITHLSDLFYLRNEIQKNPQPPHITLMIESERRALPDSALATLSKIDTSKIYPLGVSSRSGVTLISVLWTAGNVWRVKHGLPAKDFHITLSAKGEYDIGKSIYSTTVGEVEGSDFVNCTSVPKGLDVEVLDQLYLSSHIRNEGIASRLKWVEYIITSHPESERGYLRLADLAYKNAWWKMAMLSYYAAFIRSSPIDRVAGKRREYYLGKIVSCGEHTEFGPFLTEVELSQISATLSSSQVKGSLLQLWAPTSGLELPEVQPGSAAITRIRYHIPPGPEFPQLPRFFSWLVPFALAGMSSPRSEQDIKHLSSVGITHVITLTAETPLARSWFNVGIRNTLIPVENYHPPTIQQTDRALRIILEEPFHNPESPGATLVHCGGGKGRAGTVLACYLALYGFTPPRLISMKDPPKLSAKQIIALIRTLRDGSIETIHQEKFIETYISTAWKRYGRGEPLIGDGGLVPEPSSGTLEITGEISDPDMILLIGLPGAGKSEFARLCRLRNPALMVLSPDTITQESSSAIGNASARKVCENAVGAFKMGTGSGGHRKVLLLDRCNPTSSERKSWVQLFIAGRKVAAVFLDYPSEVCRSRAENRDSHPTLPPYRAARAIASMQAAMQAPTLAEGYSGIARVTSIPSARELVDTLFKSLSMKKFPRTRHLLNLGSATRDDLIIPETDLPRYFSRRVIIEEKIDGANLGFSLSSDLSVLVQNRSHYVNASDAAQFAQLDRWLGLHGPSLVSVLHRDPALPERFILFGEWVAALHTVHYTALPDAFLAFDLYDRLEDRFATPGILRGVLAGSGIHAVPILWEGDVQDEGELLKFLDRKSAFGEEVVEGVVVRWDSGERAKVVRSGFVAGRHWSKNVLVKNGVVGWGE</sequence>
<dbReference type="Pfam" id="PF22547">
    <property type="entry name" value="2H-SAK"/>
    <property type="match status" value="1"/>
</dbReference>
<dbReference type="InterPro" id="IPR003595">
    <property type="entry name" value="Tyr_Pase_cat"/>
</dbReference>
<dbReference type="SUPFAM" id="SSF52799">
    <property type="entry name" value="(Phosphotyrosine protein) phosphatases II"/>
    <property type="match status" value="1"/>
</dbReference>
<accession>A0A2T6ZGV0</accession>
<protein>
    <recommendedName>
        <fullName evidence="2">Tyrosine specific protein phosphatases domain-containing protein</fullName>
    </recommendedName>
</protein>
<dbReference type="PANTHER" id="PTHR43883:SF1">
    <property type="entry name" value="GLUCONOKINASE"/>
    <property type="match status" value="1"/>
</dbReference>
<dbReference type="OrthoDB" id="432447at2759"/>
<dbReference type="GO" id="GO:0016791">
    <property type="term" value="F:phosphatase activity"/>
    <property type="evidence" value="ECO:0007669"/>
    <property type="project" value="UniProtKB-ARBA"/>
</dbReference>
<dbReference type="InterPro" id="IPR054498">
    <property type="entry name" value="2H-SAK"/>
</dbReference>
<dbReference type="Pfam" id="PF22784">
    <property type="entry name" value="PTP-SAK"/>
    <property type="match status" value="1"/>
</dbReference>
<dbReference type="GO" id="GO:0140096">
    <property type="term" value="F:catalytic activity, acting on a protein"/>
    <property type="evidence" value="ECO:0007669"/>
    <property type="project" value="UniProtKB-ARBA"/>
</dbReference>
<keyword evidence="4" id="KW-1185">Reference proteome</keyword>